<gene>
    <name evidence="1" type="ORF">NBRC116591_02200</name>
</gene>
<dbReference type="RefSeq" id="WP_233086558.1">
    <property type="nucleotide sequence ID" value="NZ_BAABWN010000001.1"/>
</dbReference>
<dbReference type="Proteomes" id="UP001465153">
    <property type="component" value="Unassembled WGS sequence"/>
</dbReference>
<comment type="caution">
    <text evidence="1">The sequence shown here is derived from an EMBL/GenBank/DDBJ whole genome shotgun (WGS) entry which is preliminary data.</text>
</comment>
<reference evidence="1 2" key="1">
    <citation type="submission" date="2024-04" db="EMBL/GenBank/DDBJ databases">
        <title>Draft genome sequence of Sessilibacter corallicola NBRC 116591.</title>
        <authorList>
            <person name="Miyakawa T."/>
            <person name="Kusuya Y."/>
            <person name="Miura T."/>
        </authorList>
    </citation>
    <scope>NUCLEOTIDE SEQUENCE [LARGE SCALE GENOMIC DNA]</scope>
    <source>
        <strain evidence="1 2">KU-00831-HH</strain>
    </source>
</reference>
<dbReference type="EMBL" id="BAABWN010000001">
    <property type="protein sequence ID" value="GAA6166410.1"/>
    <property type="molecule type" value="Genomic_DNA"/>
</dbReference>
<organism evidence="1 2">
    <name type="scientific">Sessilibacter corallicola</name>
    <dbReference type="NCBI Taxonomy" id="2904075"/>
    <lineage>
        <taxon>Bacteria</taxon>
        <taxon>Pseudomonadati</taxon>
        <taxon>Pseudomonadota</taxon>
        <taxon>Gammaproteobacteria</taxon>
        <taxon>Cellvibrionales</taxon>
        <taxon>Cellvibrionaceae</taxon>
        <taxon>Sessilibacter</taxon>
    </lineage>
</organism>
<evidence type="ECO:0000313" key="2">
    <source>
        <dbReference type="Proteomes" id="UP001465153"/>
    </source>
</evidence>
<sequence>MLLKIKVSGSLVEACSLSELTDPCSKHIRVKQLRGYRNAKPVHLLKTDLVFVSGEELPNCWMEVNARGRRDSLARAS</sequence>
<protein>
    <submittedName>
        <fullName evidence="1">Uncharacterized protein</fullName>
    </submittedName>
</protein>
<keyword evidence="2" id="KW-1185">Reference proteome</keyword>
<name>A0ABQ0A4C8_9GAMM</name>
<proteinExistence type="predicted"/>
<accession>A0ABQ0A4C8</accession>
<evidence type="ECO:0000313" key="1">
    <source>
        <dbReference type="EMBL" id="GAA6166410.1"/>
    </source>
</evidence>